<dbReference type="RefSeq" id="XP_047766890.1">
    <property type="nucleotide sequence ID" value="XM_047910969.1"/>
</dbReference>
<feature type="compositionally biased region" description="Polar residues" evidence="1">
    <location>
        <begin position="35"/>
        <end position="44"/>
    </location>
</feature>
<organism evidence="2 3">
    <name type="scientific">Passalora fulva</name>
    <name type="common">Tomato leaf mold</name>
    <name type="synonym">Cladosporium fulvum</name>
    <dbReference type="NCBI Taxonomy" id="5499"/>
    <lineage>
        <taxon>Eukaryota</taxon>
        <taxon>Fungi</taxon>
        <taxon>Dikarya</taxon>
        <taxon>Ascomycota</taxon>
        <taxon>Pezizomycotina</taxon>
        <taxon>Dothideomycetes</taxon>
        <taxon>Dothideomycetidae</taxon>
        <taxon>Mycosphaerellales</taxon>
        <taxon>Mycosphaerellaceae</taxon>
        <taxon>Fulvia</taxon>
    </lineage>
</organism>
<reference evidence="2" key="2">
    <citation type="journal article" date="2022" name="Microb. Genom.">
        <title>A chromosome-scale genome assembly of the tomato pathogen Cladosporium fulvum reveals a compartmentalized genome architecture and the presence of a dispensable chromosome.</title>
        <authorList>
            <person name="Zaccaron A.Z."/>
            <person name="Chen L.H."/>
            <person name="Samaras A."/>
            <person name="Stergiopoulos I."/>
        </authorList>
    </citation>
    <scope>NUCLEOTIDE SEQUENCE</scope>
    <source>
        <strain evidence="2">Race5_Kim</strain>
    </source>
</reference>
<name>A0A9Q8UU27_PASFU</name>
<evidence type="ECO:0000256" key="1">
    <source>
        <dbReference type="SAM" id="MobiDB-lite"/>
    </source>
</evidence>
<feature type="compositionally biased region" description="Basic and acidic residues" evidence="1">
    <location>
        <begin position="170"/>
        <end position="179"/>
    </location>
</feature>
<dbReference type="EMBL" id="CP090172">
    <property type="protein sequence ID" value="UJO22524.1"/>
    <property type="molecule type" value="Genomic_DNA"/>
</dbReference>
<evidence type="ECO:0000313" key="2">
    <source>
        <dbReference type="EMBL" id="UJO22524.1"/>
    </source>
</evidence>
<protein>
    <submittedName>
        <fullName evidence="2">Uncharacterized protein</fullName>
    </submittedName>
</protein>
<reference evidence="2" key="1">
    <citation type="submission" date="2021-12" db="EMBL/GenBank/DDBJ databases">
        <authorList>
            <person name="Zaccaron A."/>
            <person name="Stergiopoulos I."/>
        </authorList>
    </citation>
    <scope>NUCLEOTIDE SEQUENCE</scope>
    <source>
        <strain evidence="2">Race5_Kim</strain>
    </source>
</reference>
<dbReference type="KEGG" id="ffu:CLAFUR5_11821"/>
<accession>A0A9Q8UU27</accession>
<sequence>MPAIKRERPTPLLNPSRGGGGGGGSSSSPNRAAHSPQSANSKRSNNMPAWVFMKHDKIRHYLRCDDAELKLLLEVVNIYMREPDYNGSVLLGKDLCHFDRDGAHRKRLWSKVEGHDPLFRELLRGERWPVGQKPVDFEEVVGEVKRCLKTRWGREREARRAAKEARRRGERRERERESSAGEVISLLSEDEEDGELVMSGGLG</sequence>
<dbReference type="Proteomes" id="UP000756132">
    <property type="component" value="Chromosome 10"/>
</dbReference>
<feature type="region of interest" description="Disordered" evidence="1">
    <location>
        <begin position="1"/>
        <end position="44"/>
    </location>
</feature>
<feature type="region of interest" description="Disordered" evidence="1">
    <location>
        <begin position="163"/>
        <end position="184"/>
    </location>
</feature>
<proteinExistence type="predicted"/>
<gene>
    <name evidence="2" type="ORF">CLAFUR5_11821</name>
</gene>
<keyword evidence="3" id="KW-1185">Reference proteome</keyword>
<evidence type="ECO:0000313" key="3">
    <source>
        <dbReference type="Proteomes" id="UP000756132"/>
    </source>
</evidence>
<dbReference type="AlphaFoldDB" id="A0A9Q8UU27"/>
<dbReference type="GeneID" id="71991699"/>